<dbReference type="FunFam" id="3.40.50.2000:FF:000061">
    <property type="entry name" value="UDP-glycosyltransferase 83A1"/>
    <property type="match status" value="1"/>
</dbReference>
<dbReference type="GO" id="GO:0080043">
    <property type="term" value="F:quercetin 3-O-glucosyltransferase activity"/>
    <property type="evidence" value="ECO:0007669"/>
    <property type="project" value="TreeGrafter"/>
</dbReference>
<evidence type="ECO:0000313" key="5">
    <source>
        <dbReference type="Proteomes" id="UP000237105"/>
    </source>
</evidence>
<dbReference type="PANTHER" id="PTHR11926">
    <property type="entry name" value="GLUCOSYL/GLUCURONOSYL TRANSFERASES"/>
    <property type="match status" value="1"/>
</dbReference>
<dbReference type="PANTHER" id="PTHR11926:SF1530">
    <property type="entry name" value="EF-HAND DOMAIN-CONTAINING PROTEIN"/>
    <property type="match status" value="1"/>
</dbReference>
<accession>A0A2P5A5Q9</accession>
<evidence type="ECO:0000259" key="3">
    <source>
        <dbReference type="Pfam" id="PF26168"/>
    </source>
</evidence>
<evidence type="ECO:0000313" key="4">
    <source>
        <dbReference type="EMBL" id="PON31892.1"/>
    </source>
</evidence>
<evidence type="ECO:0000256" key="1">
    <source>
        <dbReference type="ARBA" id="ARBA00009995"/>
    </source>
</evidence>
<dbReference type="CDD" id="cd03784">
    <property type="entry name" value="GT1_Gtf-like"/>
    <property type="match status" value="1"/>
</dbReference>
<sequence>MMSRQRVLVLPFPAQGHVKPFMLFSHKLAKQGFRITFVNSDFNYNRIISSAANKADHDEKAMGSQIDMVSIPDGLGPDDDRAQLGPLFEGILDTMPAKLEQLIATINGRATAKSRNNKITCVVCDVNMGWALEVAAKMGVRGASFCATSAAMFVHMMKIMELTKMAHPETTDNSGESATKKEMINQFPAGIPDMENIEWNLGDLDTMRITSEYMLKVLLASKTTDWWLCNTAYDIEPAALSLLPKLLPIGPLRANETTSPGDISGSQFWVEDNSCLSWLDQQKPCSVIYVAFGSFTVHDKAQFYELALGLELTSRPFLWVVRPGFISKLGQDDAFDADELQSNEKNNNNIGKIVNWAPQQKVLGHPSIACFVSHCGWNSTIEGLSNGVPFLCWPYFADQIPNKRYICDIWEVGLGIESNKKGIISSEVVKNKVNQLLGDVDIRRRSLELKEIILKNIVEDDQSSMNFNNFIQWLEKE</sequence>
<keyword evidence="5" id="KW-1185">Reference proteome</keyword>
<dbReference type="FunFam" id="3.40.50.2000:FF:000108">
    <property type="entry name" value="UDP-glycosyltransferase 83A1"/>
    <property type="match status" value="1"/>
</dbReference>
<dbReference type="Proteomes" id="UP000237105">
    <property type="component" value="Unassembled WGS sequence"/>
</dbReference>
<organism evidence="4 5">
    <name type="scientific">Parasponia andersonii</name>
    <name type="common">Sponia andersonii</name>
    <dbReference type="NCBI Taxonomy" id="3476"/>
    <lineage>
        <taxon>Eukaryota</taxon>
        <taxon>Viridiplantae</taxon>
        <taxon>Streptophyta</taxon>
        <taxon>Embryophyta</taxon>
        <taxon>Tracheophyta</taxon>
        <taxon>Spermatophyta</taxon>
        <taxon>Magnoliopsida</taxon>
        <taxon>eudicotyledons</taxon>
        <taxon>Gunneridae</taxon>
        <taxon>Pentapetalae</taxon>
        <taxon>rosids</taxon>
        <taxon>fabids</taxon>
        <taxon>Rosales</taxon>
        <taxon>Cannabaceae</taxon>
        <taxon>Parasponia</taxon>
    </lineage>
</organism>
<dbReference type="InterPro" id="IPR058980">
    <property type="entry name" value="Glyco_transf_N"/>
</dbReference>
<dbReference type="GO" id="GO:0080044">
    <property type="term" value="F:quercetin 7-O-glucosyltransferase activity"/>
    <property type="evidence" value="ECO:0007669"/>
    <property type="project" value="TreeGrafter"/>
</dbReference>
<reference evidence="5" key="1">
    <citation type="submission" date="2016-06" db="EMBL/GenBank/DDBJ databases">
        <title>Parallel loss of symbiosis genes in relatives of nitrogen-fixing non-legume Parasponia.</title>
        <authorList>
            <person name="Van Velzen R."/>
            <person name="Holmer R."/>
            <person name="Bu F."/>
            <person name="Rutten L."/>
            <person name="Van Zeijl A."/>
            <person name="Liu W."/>
            <person name="Santuari L."/>
            <person name="Cao Q."/>
            <person name="Sharma T."/>
            <person name="Shen D."/>
            <person name="Roswanjaya Y."/>
            <person name="Wardhani T."/>
            <person name="Kalhor M.S."/>
            <person name="Jansen J."/>
            <person name="Van den Hoogen J."/>
            <person name="Gungor B."/>
            <person name="Hartog M."/>
            <person name="Hontelez J."/>
            <person name="Verver J."/>
            <person name="Yang W.-C."/>
            <person name="Schijlen E."/>
            <person name="Repin R."/>
            <person name="Schilthuizen M."/>
            <person name="Schranz E."/>
            <person name="Heidstra R."/>
            <person name="Miyata K."/>
            <person name="Fedorova E."/>
            <person name="Kohlen W."/>
            <person name="Bisseling T."/>
            <person name="Smit S."/>
            <person name="Geurts R."/>
        </authorList>
    </citation>
    <scope>NUCLEOTIDE SEQUENCE [LARGE SCALE GENOMIC DNA]</scope>
    <source>
        <strain evidence="5">cv. WU1-14</strain>
    </source>
</reference>
<dbReference type="InterPro" id="IPR002213">
    <property type="entry name" value="UDP_glucos_trans"/>
</dbReference>
<name>A0A2P5A5Q9_PARAD</name>
<dbReference type="AlphaFoldDB" id="A0A2P5A5Q9"/>
<evidence type="ECO:0000256" key="2">
    <source>
        <dbReference type="ARBA" id="ARBA00022679"/>
    </source>
</evidence>
<dbReference type="Gene3D" id="3.40.50.2000">
    <property type="entry name" value="Glycogen Phosphorylase B"/>
    <property type="match status" value="2"/>
</dbReference>
<dbReference type="EMBL" id="JXTB01000906">
    <property type="protein sequence ID" value="PON31892.1"/>
    <property type="molecule type" value="Genomic_DNA"/>
</dbReference>
<dbReference type="OrthoDB" id="1862567at2759"/>
<dbReference type="SUPFAM" id="SSF53756">
    <property type="entry name" value="UDP-Glycosyltransferase/glycogen phosphorylase"/>
    <property type="match status" value="1"/>
</dbReference>
<dbReference type="Pfam" id="PF26168">
    <property type="entry name" value="Glyco_transf_N"/>
    <property type="match status" value="1"/>
</dbReference>
<keyword evidence="2 4" id="KW-0808">Transferase</keyword>
<feature type="domain" description="Glycosyltransferase N-terminal" evidence="3">
    <location>
        <begin position="7"/>
        <end position="179"/>
    </location>
</feature>
<dbReference type="Pfam" id="PF00201">
    <property type="entry name" value="UDPGT"/>
    <property type="match status" value="1"/>
</dbReference>
<comment type="similarity">
    <text evidence="1">Belongs to the UDP-glycosyltransferase family.</text>
</comment>
<comment type="caution">
    <text evidence="4">The sequence shown here is derived from an EMBL/GenBank/DDBJ whole genome shotgun (WGS) entry which is preliminary data.</text>
</comment>
<protein>
    <submittedName>
        <fullName evidence="4">UDP-glucuronosyl/UDP-glucosyltransferase</fullName>
    </submittedName>
</protein>
<proteinExistence type="inferred from homology"/>
<gene>
    <name evidence="4" type="ORF">PanWU01x14_366040</name>
</gene>